<gene>
    <name evidence="3" type="ORF">EIB73_04605</name>
</gene>
<keyword evidence="4" id="KW-1185">Reference proteome</keyword>
<dbReference type="InterPro" id="IPR023393">
    <property type="entry name" value="START-like_dom_sf"/>
</dbReference>
<dbReference type="InterPro" id="IPR013538">
    <property type="entry name" value="ASHA1/2-like_C"/>
</dbReference>
<dbReference type="SUPFAM" id="SSF55961">
    <property type="entry name" value="Bet v1-like"/>
    <property type="match status" value="1"/>
</dbReference>
<evidence type="ECO:0000313" key="3">
    <source>
        <dbReference type="EMBL" id="AZI32510.1"/>
    </source>
</evidence>
<evidence type="ECO:0000259" key="2">
    <source>
        <dbReference type="Pfam" id="PF08327"/>
    </source>
</evidence>
<comment type="similarity">
    <text evidence="1">Belongs to the AHA1 family.</text>
</comment>
<proteinExistence type="inferred from homology"/>
<name>A0A3G8XGK0_9FLAO</name>
<dbReference type="KEGG" id="ccas:EIB73_04605"/>
<accession>A0A3G8XGK0</accession>
<dbReference type="Proteomes" id="UP000270185">
    <property type="component" value="Chromosome"/>
</dbReference>
<dbReference type="EMBL" id="CP034159">
    <property type="protein sequence ID" value="AZI32510.1"/>
    <property type="molecule type" value="Genomic_DNA"/>
</dbReference>
<dbReference type="RefSeq" id="WP_125023078.1">
    <property type="nucleotide sequence ID" value="NZ_CP034159.1"/>
</dbReference>
<protein>
    <submittedName>
        <fullName evidence="3">SRPBCC domain-containing protein</fullName>
    </submittedName>
</protein>
<dbReference type="Pfam" id="PF08327">
    <property type="entry name" value="AHSA1"/>
    <property type="match status" value="1"/>
</dbReference>
<dbReference type="Gene3D" id="3.30.530.20">
    <property type="match status" value="1"/>
</dbReference>
<evidence type="ECO:0000256" key="1">
    <source>
        <dbReference type="ARBA" id="ARBA00006817"/>
    </source>
</evidence>
<organism evidence="3 4">
    <name type="scientific">Kaistella carnis</name>
    <dbReference type="NCBI Taxonomy" id="1241979"/>
    <lineage>
        <taxon>Bacteria</taxon>
        <taxon>Pseudomonadati</taxon>
        <taxon>Bacteroidota</taxon>
        <taxon>Flavobacteriia</taxon>
        <taxon>Flavobacteriales</taxon>
        <taxon>Weeksellaceae</taxon>
        <taxon>Chryseobacterium group</taxon>
        <taxon>Kaistella</taxon>
    </lineage>
</organism>
<dbReference type="OrthoDB" id="2355173at2"/>
<dbReference type="AlphaFoldDB" id="A0A3G8XGK0"/>
<feature type="domain" description="Activator of Hsp90 ATPase homologue 1/2-like C-terminal" evidence="2">
    <location>
        <begin position="11"/>
        <end position="113"/>
    </location>
</feature>
<reference evidence="4" key="1">
    <citation type="submission" date="2018-11" db="EMBL/GenBank/DDBJ databases">
        <title>Proposal to divide the Flavobacteriaceae and reorganize its genera based on Amino Acid Identity values calculated from whole genome sequences.</title>
        <authorList>
            <person name="Nicholson A.C."/>
            <person name="Gulvik C.A."/>
            <person name="Whitney A.M."/>
            <person name="Humrighouse B.W."/>
            <person name="Bell M."/>
            <person name="Holmes B."/>
            <person name="Steigerwalt A.G."/>
            <person name="Villarma A."/>
            <person name="Sheth M."/>
            <person name="Batra D."/>
            <person name="Pryor J."/>
            <person name="Bernardet J.-F."/>
            <person name="Hugo C."/>
            <person name="Kampfer P."/>
            <person name="Newman J.D."/>
            <person name="McQuiston J.R."/>
        </authorList>
    </citation>
    <scope>NUCLEOTIDE SEQUENCE [LARGE SCALE GENOMIC DNA]</scope>
    <source>
        <strain evidence="4">G0081</strain>
    </source>
</reference>
<evidence type="ECO:0000313" key="4">
    <source>
        <dbReference type="Proteomes" id="UP000270185"/>
    </source>
</evidence>
<sequence length="140" mass="16515">MKQLVFKTQINATPEKVWDVLFTQDSYRKWSSAMNEGTYFEGNWEEGTIMKFLDPKNNGMYNLIEKNIPNKTLKMKHLGWILEGELSPQDWEESTVTYHLENNEYGTLLTAEVISLDEFVDFFNSKYPKNFELIKKLAEE</sequence>